<comment type="caution">
    <text evidence="1">The sequence shown here is derived from an EMBL/GenBank/DDBJ whole genome shotgun (WGS) entry which is preliminary data.</text>
</comment>
<dbReference type="AlphaFoldDB" id="A0A9N9HV66"/>
<proteinExistence type="predicted"/>
<gene>
    <name evidence="1" type="ORF">FCALED_LOCUS13798</name>
</gene>
<dbReference type="Proteomes" id="UP000789570">
    <property type="component" value="Unassembled WGS sequence"/>
</dbReference>
<evidence type="ECO:0000313" key="1">
    <source>
        <dbReference type="EMBL" id="CAG8708150.1"/>
    </source>
</evidence>
<dbReference type="OrthoDB" id="2429771at2759"/>
<sequence>TKFLRESKEEKLAFLDDENIRWKNVMCFALLSNRVLGKKKRLTKKTEKAIRNNIDDLLPSNQVNPKKSCLTGSVNNSLILADSKINKVDHSTEPNKGDDVSEQFDARNLLAKVLSFLENSQGKKPDFKLLVNTNNEILFGEVKPPKYKNSSLLVSQDLVKLATFQSGTLDELVKKYRNRIEITSFRVWIYGVQIHIYQMDLDYDGLYRMYLIADIVIPTQKSQFISLMPILETFYNVKDSVSKVLKVITSNTSPLLFHSDYYRLSPPSPEPIKVTVVKGNSNRK</sequence>
<organism evidence="1 2">
    <name type="scientific">Funneliformis caledonium</name>
    <dbReference type="NCBI Taxonomy" id="1117310"/>
    <lineage>
        <taxon>Eukaryota</taxon>
        <taxon>Fungi</taxon>
        <taxon>Fungi incertae sedis</taxon>
        <taxon>Mucoromycota</taxon>
        <taxon>Glomeromycotina</taxon>
        <taxon>Glomeromycetes</taxon>
        <taxon>Glomerales</taxon>
        <taxon>Glomeraceae</taxon>
        <taxon>Funneliformis</taxon>
    </lineage>
</organism>
<protein>
    <submittedName>
        <fullName evidence="1">10926_t:CDS:1</fullName>
    </submittedName>
</protein>
<evidence type="ECO:0000313" key="2">
    <source>
        <dbReference type="Proteomes" id="UP000789570"/>
    </source>
</evidence>
<keyword evidence="2" id="KW-1185">Reference proteome</keyword>
<reference evidence="1" key="1">
    <citation type="submission" date="2021-06" db="EMBL/GenBank/DDBJ databases">
        <authorList>
            <person name="Kallberg Y."/>
            <person name="Tangrot J."/>
            <person name="Rosling A."/>
        </authorList>
    </citation>
    <scope>NUCLEOTIDE SEQUENCE</scope>
    <source>
        <strain evidence="1">UK204</strain>
    </source>
</reference>
<dbReference type="EMBL" id="CAJVPQ010008591">
    <property type="protein sequence ID" value="CAG8708150.1"/>
    <property type="molecule type" value="Genomic_DNA"/>
</dbReference>
<accession>A0A9N9HV66</accession>
<name>A0A9N9HV66_9GLOM</name>
<feature type="non-terminal residue" evidence="1">
    <location>
        <position position="1"/>
    </location>
</feature>